<evidence type="ECO:0000313" key="1">
    <source>
        <dbReference type="EMBL" id="BDU63398.1"/>
    </source>
</evidence>
<organism evidence="1 2">
    <name type="scientific">Candidatus Borrelia fainii</name>
    <dbReference type="NCBI Taxonomy" id="2518322"/>
    <lineage>
        <taxon>Bacteria</taxon>
        <taxon>Pseudomonadati</taxon>
        <taxon>Spirochaetota</taxon>
        <taxon>Spirochaetia</taxon>
        <taxon>Spirochaetales</taxon>
        <taxon>Borreliaceae</taxon>
        <taxon>Borrelia</taxon>
    </lineage>
</organism>
<reference evidence="1 2" key="1">
    <citation type="submission" date="2022-11" db="EMBL/GenBank/DDBJ databases">
        <title>Genome sequence of clinical isolate of the human pathogenic Borrelia fainii.</title>
        <authorList>
            <person name="Itokawa K."/>
            <person name="Sato K."/>
            <person name="Qiu Y."/>
        </authorList>
    </citation>
    <scope>NUCLEOTIDE SEQUENCE [LARGE SCALE GENOMIC DNA]</scope>
    <source>
        <strain evidence="1 2">Qtaro</strain>
        <plasmid evidence="1 2">p100</plasmid>
    </source>
</reference>
<name>A0ABM8DLD4_9SPIR</name>
<geneLocation type="plasmid" evidence="1 2">
    <name>p100</name>
</geneLocation>
<dbReference type="EMBL" id="AP027071">
    <property type="protein sequence ID" value="BDU63398.1"/>
    <property type="molecule type" value="Genomic_DNA"/>
</dbReference>
<keyword evidence="1" id="KW-0614">Plasmid</keyword>
<keyword evidence="2" id="KW-1185">Reference proteome</keyword>
<dbReference type="Proteomes" id="UP001317516">
    <property type="component" value="Plasmid p100"/>
</dbReference>
<gene>
    <name evidence="1" type="ORF">BOFE_09380</name>
</gene>
<proteinExistence type="predicted"/>
<evidence type="ECO:0000313" key="2">
    <source>
        <dbReference type="Proteomes" id="UP001317516"/>
    </source>
</evidence>
<protein>
    <submittedName>
        <fullName evidence="1">Uncharacterized protein</fullName>
    </submittedName>
</protein>
<accession>A0ABM8DLD4</accession>
<sequence>MVCNHVFDHFVDDKYIINKINKYINIYKYIKCMNKYVNINAFNAFNALKL</sequence>